<evidence type="ECO:0000313" key="1">
    <source>
        <dbReference type="EMBL" id="KAK8760688.1"/>
    </source>
</evidence>
<proteinExistence type="predicted"/>
<accession>A0AAQ4DDZ8</accession>
<protein>
    <submittedName>
        <fullName evidence="1">Uncharacterized protein</fullName>
    </submittedName>
</protein>
<comment type="caution">
    <text evidence="1">The sequence shown here is derived from an EMBL/GenBank/DDBJ whole genome shotgun (WGS) entry which is preliminary data.</text>
</comment>
<gene>
    <name evidence="1" type="ORF">V5799_028045</name>
</gene>
<evidence type="ECO:0000313" key="2">
    <source>
        <dbReference type="Proteomes" id="UP001321473"/>
    </source>
</evidence>
<organism evidence="1 2">
    <name type="scientific">Amblyomma americanum</name>
    <name type="common">Lone star tick</name>
    <dbReference type="NCBI Taxonomy" id="6943"/>
    <lineage>
        <taxon>Eukaryota</taxon>
        <taxon>Metazoa</taxon>
        <taxon>Ecdysozoa</taxon>
        <taxon>Arthropoda</taxon>
        <taxon>Chelicerata</taxon>
        <taxon>Arachnida</taxon>
        <taxon>Acari</taxon>
        <taxon>Parasitiformes</taxon>
        <taxon>Ixodida</taxon>
        <taxon>Ixodoidea</taxon>
        <taxon>Ixodidae</taxon>
        <taxon>Amblyomminae</taxon>
        <taxon>Amblyomma</taxon>
    </lineage>
</organism>
<sequence>MVQGAADPLLAVPATLADNVGPCHGRGAVIEAWYYAQAHGGTPARNASVLLGTAAVYPSAMKPHRPYSLELQQQWNQTVMFQAGQPWCDVKTNLLAILEQCEVTAPVNGRAGQRGKRVGHSPSRSLARRGRRLRPGLPHRHRGEGSHLVLLAPGHAAARVHRLARDPAVDESGARGCLQVTQEAVHLIDLRLVLLEAGSRGLRPTIDLDAFRSAPEVPPVPDFVEPRLLWYMAVAFDG</sequence>
<dbReference type="EMBL" id="JARKHS020032056">
    <property type="protein sequence ID" value="KAK8760688.1"/>
    <property type="molecule type" value="Genomic_DNA"/>
</dbReference>
<name>A0AAQ4DDZ8_AMBAM</name>
<dbReference type="AlphaFoldDB" id="A0AAQ4DDZ8"/>
<dbReference type="Proteomes" id="UP001321473">
    <property type="component" value="Unassembled WGS sequence"/>
</dbReference>
<keyword evidence="2" id="KW-1185">Reference proteome</keyword>
<reference evidence="1 2" key="1">
    <citation type="journal article" date="2023" name="Arcadia Sci">
        <title>De novo assembly of a long-read Amblyomma americanum tick genome.</title>
        <authorList>
            <person name="Chou S."/>
            <person name="Poskanzer K.E."/>
            <person name="Rollins M."/>
            <person name="Thuy-Boun P.S."/>
        </authorList>
    </citation>
    <scope>NUCLEOTIDE SEQUENCE [LARGE SCALE GENOMIC DNA]</scope>
    <source>
        <strain evidence="1">F_SG_1</strain>
        <tissue evidence="1">Salivary glands</tissue>
    </source>
</reference>